<comment type="subunit">
    <text evidence="13">Homooctamer.</text>
</comment>
<evidence type="ECO:0000313" key="15">
    <source>
        <dbReference type="EMBL" id="MBU2691502.1"/>
    </source>
</evidence>
<evidence type="ECO:0000256" key="11">
    <source>
        <dbReference type="PIRSR" id="PIRSR001415-3"/>
    </source>
</evidence>
<feature type="binding site" evidence="10">
    <location>
        <position position="273"/>
    </location>
    <ligand>
        <name>5-aminolevulinate</name>
        <dbReference type="ChEBI" id="CHEBI:356416"/>
        <label>2</label>
    </ligand>
</feature>
<feature type="binding site" evidence="11">
    <location>
        <position position="122"/>
    </location>
    <ligand>
        <name>Zn(2+)</name>
        <dbReference type="ChEBI" id="CHEBI:29105"/>
        <note>catalytic</note>
    </ligand>
</feature>
<dbReference type="GO" id="GO:0006783">
    <property type="term" value="P:heme biosynthetic process"/>
    <property type="evidence" value="ECO:0007669"/>
    <property type="project" value="UniProtKB-KW"/>
</dbReference>
<dbReference type="PIRSF" id="PIRSF001415">
    <property type="entry name" value="Porphbilin_synth"/>
    <property type="match status" value="1"/>
</dbReference>
<comment type="caution">
    <text evidence="15">The sequence shown here is derived from an EMBL/GenBank/DDBJ whole genome shotgun (WGS) entry which is preliminary data.</text>
</comment>
<dbReference type="Proteomes" id="UP000777784">
    <property type="component" value="Unassembled WGS sequence"/>
</dbReference>
<feature type="binding site" evidence="10">
    <location>
        <position position="312"/>
    </location>
    <ligand>
        <name>5-aminolevulinate</name>
        <dbReference type="ChEBI" id="CHEBI:356416"/>
        <label>2</label>
    </ligand>
</feature>
<dbReference type="SUPFAM" id="SSF51569">
    <property type="entry name" value="Aldolase"/>
    <property type="match status" value="1"/>
</dbReference>
<comment type="similarity">
    <text evidence="2 14">Belongs to the ALAD family.</text>
</comment>
<evidence type="ECO:0000256" key="9">
    <source>
        <dbReference type="PIRSR" id="PIRSR001415-1"/>
    </source>
</evidence>
<dbReference type="InterPro" id="IPR030656">
    <property type="entry name" value="ALAD_AS"/>
</dbReference>
<keyword evidence="6 13" id="KW-0456">Lyase</keyword>
<comment type="catalytic activity">
    <reaction evidence="8 13">
        <text>2 5-aminolevulinate = porphobilinogen + 2 H2O + H(+)</text>
        <dbReference type="Rhea" id="RHEA:24064"/>
        <dbReference type="ChEBI" id="CHEBI:15377"/>
        <dbReference type="ChEBI" id="CHEBI:15378"/>
        <dbReference type="ChEBI" id="CHEBI:58126"/>
        <dbReference type="ChEBI" id="CHEBI:356416"/>
        <dbReference type="EC" id="4.2.1.24"/>
    </reaction>
</comment>
<comment type="pathway">
    <text evidence="1">Porphyrin-containing compound metabolism; protoporphyrin-IX biosynthesis; coproporphyrinogen-III from 5-aminolevulinate: step 1/4.</text>
</comment>
<organism evidence="15 16">
    <name type="scientific">Eiseniibacteriota bacterium</name>
    <dbReference type="NCBI Taxonomy" id="2212470"/>
    <lineage>
        <taxon>Bacteria</taxon>
        <taxon>Candidatus Eiseniibacteriota</taxon>
    </lineage>
</organism>
<dbReference type="Pfam" id="PF00490">
    <property type="entry name" value="ALAD"/>
    <property type="match status" value="1"/>
</dbReference>
<feature type="binding site" evidence="11">
    <location>
        <position position="120"/>
    </location>
    <ligand>
        <name>Zn(2+)</name>
        <dbReference type="ChEBI" id="CHEBI:29105"/>
        <note>catalytic</note>
    </ligand>
</feature>
<dbReference type="GO" id="GO:0004655">
    <property type="term" value="F:porphobilinogen synthase activity"/>
    <property type="evidence" value="ECO:0007669"/>
    <property type="project" value="UniProtKB-EC"/>
</dbReference>
<evidence type="ECO:0000256" key="10">
    <source>
        <dbReference type="PIRSR" id="PIRSR001415-2"/>
    </source>
</evidence>
<evidence type="ECO:0000256" key="13">
    <source>
        <dbReference type="RuleBase" id="RU000515"/>
    </source>
</evidence>
<dbReference type="FunFam" id="3.20.20.70:FF:000019">
    <property type="entry name" value="Delta-aminolevulinic acid dehydratase"/>
    <property type="match status" value="1"/>
</dbReference>
<keyword evidence="7 13" id="KW-0627">Porphyrin biosynthesis</keyword>
<feature type="active site" description="Schiff-base intermediate with substrate" evidence="9">
    <location>
        <position position="247"/>
    </location>
</feature>
<feature type="binding site" evidence="10">
    <location>
        <position position="216"/>
    </location>
    <ligand>
        <name>5-aminolevulinate</name>
        <dbReference type="ChEBI" id="CHEBI:356416"/>
        <label>1</label>
    </ligand>
</feature>
<evidence type="ECO:0000256" key="1">
    <source>
        <dbReference type="ARBA" id="ARBA00004694"/>
    </source>
</evidence>
<dbReference type="SMART" id="SM01004">
    <property type="entry name" value="ALAD"/>
    <property type="match status" value="1"/>
</dbReference>
<feature type="active site" description="Schiff-base intermediate with substrate" evidence="9">
    <location>
        <position position="195"/>
    </location>
</feature>
<feature type="binding site" evidence="11">
    <location>
        <position position="130"/>
    </location>
    <ligand>
        <name>Zn(2+)</name>
        <dbReference type="ChEBI" id="CHEBI:29105"/>
        <note>catalytic</note>
    </ligand>
</feature>
<dbReference type="CDD" id="cd00384">
    <property type="entry name" value="ALAD_PBGS"/>
    <property type="match status" value="1"/>
</dbReference>
<evidence type="ECO:0000256" key="6">
    <source>
        <dbReference type="ARBA" id="ARBA00023239"/>
    </source>
</evidence>
<dbReference type="GO" id="GO:0005829">
    <property type="term" value="C:cytosol"/>
    <property type="evidence" value="ECO:0007669"/>
    <property type="project" value="TreeGrafter"/>
</dbReference>
<dbReference type="PANTHER" id="PTHR11458">
    <property type="entry name" value="DELTA-AMINOLEVULINIC ACID DEHYDRATASE"/>
    <property type="match status" value="1"/>
</dbReference>
<dbReference type="EC" id="4.2.1.24" evidence="3 13"/>
<evidence type="ECO:0000256" key="3">
    <source>
        <dbReference type="ARBA" id="ARBA00012053"/>
    </source>
</evidence>
<evidence type="ECO:0000256" key="8">
    <source>
        <dbReference type="ARBA" id="ARBA00047651"/>
    </source>
</evidence>
<evidence type="ECO:0000313" key="16">
    <source>
        <dbReference type="Proteomes" id="UP000777784"/>
    </source>
</evidence>
<sequence>MDLLRRPRRLRKTLILRELVAETSLAPRHLVTPHFVVEGNGVSEEIPSMPGVKHVSVDSLLGEIASDVGLGLKSHLLFGIPGKKDEAGEGAADKDGIIPRALRALRERFGEEIILITDVCLCAYTTHGHCGLMKNGEVVNDESVQQLAKMALVHAEAGADIVSPSDMMDGRVAGIRNLLDDKGYTNVSILAYSAKYASAYYGPFRDACDSSPQGDRKTYQMDYRNSREAVLEALLDIDEGADMIMVKPALAYLDIVAKLRAESLVPVVVYNVSGEFSMVKAAVAAGYADEAALVLENLFAMRRAGADLIITYHGREACQKGWIQ</sequence>
<dbReference type="AlphaFoldDB" id="A0A948RXS0"/>
<feature type="binding site" evidence="10">
    <location>
        <position position="205"/>
    </location>
    <ligand>
        <name>5-aminolevulinate</name>
        <dbReference type="ChEBI" id="CHEBI:356416"/>
        <label>1</label>
    </ligand>
</feature>
<proteinExistence type="inferred from homology"/>
<dbReference type="InterPro" id="IPR001731">
    <property type="entry name" value="ALAD"/>
</dbReference>
<dbReference type="NCBIfam" id="NF006762">
    <property type="entry name" value="PRK09283.1"/>
    <property type="match status" value="1"/>
</dbReference>
<keyword evidence="12" id="KW-0460">Magnesium</keyword>
<dbReference type="InterPro" id="IPR013785">
    <property type="entry name" value="Aldolase_TIM"/>
</dbReference>
<evidence type="ECO:0000256" key="5">
    <source>
        <dbReference type="ARBA" id="ARBA00023133"/>
    </source>
</evidence>
<feature type="binding site" evidence="12">
    <location>
        <position position="232"/>
    </location>
    <ligand>
        <name>Mg(2+)</name>
        <dbReference type="ChEBI" id="CHEBI:18420"/>
    </ligand>
</feature>
<evidence type="ECO:0000256" key="4">
    <source>
        <dbReference type="ARBA" id="ARBA00020771"/>
    </source>
</evidence>
<dbReference type="EMBL" id="JAHJDP010000065">
    <property type="protein sequence ID" value="MBU2691502.1"/>
    <property type="molecule type" value="Genomic_DNA"/>
</dbReference>
<dbReference type="PANTHER" id="PTHR11458:SF0">
    <property type="entry name" value="DELTA-AMINOLEVULINIC ACID DEHYDRATASE"/>
    <property type="match status" value="1"/>
</dbReference>
<reference evidence="15" key="1">
    <citation type="submission" date="2021-05" db="EMBL/GenBank/DDBJ databases">
        <title>Energy efficiency and biological interactions define the core microbiome of deep oligotrophic groundwater.</title>
        <authorList>
            <person name="Mehrshad M."/>
            <person name="Lopez-Fernandez M."/>
            <person name="Bell E."/>
            <person name="Bernier-Latmani R."/>
            <person name="Bertilsson S."/>
            <person name="Dopson M."/>
        </authorList>
    </citation>
    <scope>NUCLEOTIDE SEQUENCE</scope>
    <source>
        <strain evidence="15">Modern_marine.mb.64</strain>
    </source>
</reference>
<evidence type="ECO:0000256" key="2">
    <source>
        <dbReference type="ARBA" id="ARBA00008055"/>
    </source>
</evidence>
<dbReference type="PROSITE" id="PS00169">
    <property type="entry name" value="D_ALA_DEHYDRATASE"/>
    <property type="match status" value="1"/>
</dbReference>
<protein>
    <recommendedName>
        <fullName evidence="4 13">Delta-aminolevulinic acid dehydratase</fullName>
        <ecNumber evidence="3 13">4.2.1.24</ecNumber>
    </recommendedName>
</protein>
<keyword evidence="11" id="KW-0479">Metal-binding</keyword>
<keyword evidence="11" id="KW-0862">Zinc</keyword>
<keyword evidence="5" id="KW-0350">Heme biosynthesis</keyword>
<accession>A0A948RXS0</accession>
<evidence type="ECO:0000256" key="7">
    <source>
        <dbReference type="ARBA" id="ARBA00023244"/>
    </source>
</evidence>
<name>A0A948RXS0_UNCEI</name>
<gene>
    <name evidence="15" type="primary">hemB</name>
    <name evidence="15" type="ORF">KJ970_11295</name>
</gene>
<dbReference type="PRINTS" id="PR00144">
    <property type="entry name" value="DALDHYDRTASE"/>
</dbReference>
<dbReference type="GO" id="GO:0008270">
    <property type="term" value="F:zinc ion binding"/>
    <property type="evidence" value="ECO:0007669"/>
    <property type="project" value="TreeGrafter"/>
</dbReference>
<dbReference type="Gene3D" id="3.20.20.70">
    <property type="entry name" value="Aldolase class I"/>
    <property type="match status" value="1"/>
</dbReference>
<evidence type="ECO:0000256" key="12">
    <source>
        <dbReference type="PIRSR" id="PIRSR001415-5"/>
    </source>
</evidence>
<evidence type="ECO:0000256" key="14">
    <source>
        <dbReference type="RuleBase" id="RU004161"/>
    </source>
</evidence>